<dbReference type="Pfam" id="PF13231">
    <property type="entry name" value="PMT_2"/>
    <property type="match status" value="1"/>
</dbReference>
<dbReference type="EMBL" id="SZVO01000001">
    <property type="protein sequence ID" value="TKT93707.1"/>
    <property type="molecule type" value="Genomic_DNA"/>
</dbReference>
<comment type="caution">
    <text evidence="10">The sequence shown here is derived from an EMBL/GenBank/DDBJ whole genome shotgun (WGS) entry which is preliminary data.</text>
</comment>
<evidence type="ECO:0000256" key="2">
    <source>
        <dbReference type="ARBA" id="ARBA00022475"/>
    </source>
</evidence>
<comment type="subcellular location">
    <subcellularLocation>
        <location evidence="1">Cell membrane</location>
        <topology evidence="1">Multi-pass membrane protein</topology>
    </subcellularLocation>
</comment>
<gene>
    <name evidence="10" type="ORF">FDK13_00400</name>
</gene>
<evidence type="ECO:0000313" key="11">
    <source>
        <dbReference type="Proteomes" id="UP000304900"/>
    </source>
</evidence>
<dbReference type="OrthoDB" id="9792789at2"/>
<dbReference type="AlphaFoldDB" id="A0A4U6DBH8"/>
<name>A0A4U6DBH8_9BACT</name>
<feature type="transmembrane region" description="Helical" evidence="8">
    <location>
        <begin position="204"/>
        <end position="222"/>
    </location>
</feature>
<feature type="transmembrane region" description="Helical" evidence="8">
    <location>
        <begin position="112"/>
        <end position="134"/>
    </location>
</feature>
<dbReference type="InterPro" id="IPR050297">
    <property type="entry name" value="LipidA_mod_glycosyltrf_83"/>
</dbReference>
<evidence type="ECO:0000256" key="7">
    <source>
        <dbReference type="ARBA" id="ARBA00023136"/>
    </source>
</evidence>
<evidence type="ECO:0000256" key="3">
    <source>
        <dbReference type="ARBA" id="ARBA00022676"/>
    </source>
</evidence>
<feature type="transmembrane region" description="Helical" evidence="8">
    <location>
        <begin position="12"/>
        <end position="30"/>
    </location>
</feature>
<feature type="transmembrane region" description="Helical" evidence="8">
    <location>
        <begin position="289"/>
        <end position="308"/>
    </location>
</feature>
<feature type="transmembrane region" description="Helical" evidence="8">
    <location>
        <begin position="338"/>
        <end position="361"/>
    </location>
</feature>
<proteinExistence type="predicted"/>
<evidence type="ECO:0000313" key="10">
    <source>
        <dbReference type="EMBL" id="TKT93707.1"/>
    </source>
</evidence>
<reference evidence="10 11" key="1">
    <citation type="submission" date="2019-05" db="EMBL/GenBank/DDBJ databases">
        <title>Dyadobacter AR-3-8 sp. nov., isolated from arctic soil.</title>
        <authorList>
            <person name="Chaudhary D.K."/>
        </authorList>
    </citation>
    <scope>NUCLEOTIDE SEQUENCE [LARGE SCALE GENOMIC DNA]</scope>
    <source>
        <strain evidence="10 11">AR-3-8</strain>
    </source>
</reference>
<keyword evidence="7 8" id="KW-0472">Membrane</keyword>
<sequence>MPNPENTRKIFLAFFIFFSFLWGIGNAPLFDEDEGFFAEGTREMAVRGDFISSFVNQEQRFDKPPLTNWLQYGSAQVFGWNEFAMRLPSCLSSVVWMLLIYLFTKRKLGEKIAFFATLIAASSLQITIVGKAALADGLLNMALTGAMFCLFEMLNQNHKKYIWAFFAFTGIGFLAKGPIAILIPGAVFLIYLLKNKTGKPFLRLFNIPGLLIFLFIAAPWYILEYLQTGEKFISGFFLNHNVNRFQTAFEGHYGGILYFVPVLLLGLLPFTAVVLKSFSKIRIIWADPFFSYLLIWFAFVFILFSLSGTKLHHYIIYGYSPLCILGGWYTANNKRLPIVWPSFILLSLLAIIPFLIQGIIPKIDDGYTVEILKGVSSEFDIFYAITMLLLITILIIVWVKKDWGLQIRMGVVGLIMLFTINILWMPRLGALLQQPVKEAALIARENGFKNIVIFNHYNPSFHFYSGLYAEERDPKAGEIVFGRKPRLKELPVDTIFYEKYGIVLARIGIK</sequence>
<evidence type="ECO:0000256" key="1">
    <source>
        <dbReference type="ARBA" id="ARBA00004651"/>
    </source>
</evidence>
<dbReference type="InterPro" id="IPR038731">
    <property type="entry name" value="RgtA/B/C-like"/>
</dbReference>
<keyword evidence="4 10" id="KW-0808">Transferase</keyword>
<feature type="domain" description="Glycosyltransferase RgtA/B/C/D-like" evidence="9">
    <location>
        <begin position="62"/>
        <end position="222"/>
    </location>
</feature>
<dbReference type="GO" id="GO:0005886">
    <property type="term" value="C:plasma membrane"/>
    <property type="evidence" value="ECO:0007669"/>
    <property type="project" value="UniProtKB-SubCell"/>
</dbReference>
<dbReference type="GO" id="GO:0010041">
    <property type="term" value="P:response to iron(III) ion"/>
    <property type="evidence" value="ECO:0007669"/>
    <property type="project" value="TreeGrafter"/>
</dbReference>
<feature type="transmembrane region" description="Helical" evidence="8">
    <location>
        <begin position="256"/>
        <end position="277"/>
    </location>
</feature>
<keyword evidence="11" id="KW-1185">Reference proteome</keyword>
<dbReference type="GO" id="GO:0016763">
    <property type="term" value="F:pentosyltransferase activity"/>
    <property type="evidence" value="ECO:0007669"/>
    <property type="project" value="TreeGrafter"/>
</dbReference>
<keyword evidence="5 8" id="KW-0812">Transmembrane</keyword>
<evidence type="ECO:0000256" key="4">
    <source>
        <dbReference type="ARBA" id="ARBA00022679"/>
    </source>
</evidence>
<feature type="transmembrane region" description="Helical" evidence="8">
    <location>
        <begin position="314"/>
        <end position="331"/>
    </location>
</feature>
<evidence type="ECO:0000259" key="9">
    <source>
        <dbReference type="Pfam" id="PF13231"/>
    </source>
</evidence>
<feature type="transmembrane region" description="Helical" evidence="8">
    <location>
        <begin position="411"/>
        <end position="432"/>
    </location>
</feature>
<dbReference type="RefSeq" id="WP_137338001.1">
    <property type="nucleotide sequence ID" value="NZ_SZVO01000001.1"/>
</dbReference>
<dbReference type="PANTHER" id="PTHR33908">
    <property type="entry name" value="MANNOSYLTRANSFERASE YKCB-RELATED"/>
    <property type="match status" value="1"/>
</dbReference>
<feature type="transmembrane region" description="Helical" evidence="8">
    <location>
        <begin position="381"/>
        <end position="399"/>
    </location>
</feature>
<dbReference type="Proteomes" id="UP000304900">
    <property type="component" value="Unassembled WGS sequence"/>
</dbReference>
<evidence type="ECO:0000256" key="8">
    <source>
        <dbReference type="SAM" id="Phobius"/>
    </source>
</evidence>
<protein>
    <submittedName>
        <fullName evidence="10">Glycosyltransferase family 39 protein</fullName>
    </submittedName>
</protein>
<evidence type="ECO:0000256" key="5">
    <source>
        <dbReference type="ARBA" id="ARBA00022692"/>
    </source>
</evidence>
<feature type="transmembrane region" description="Helical" evidence="8">
    <location>
        <begin position="161"/>
        <end position="192"/>
    </location>
</feature>
<keyword evidence="2" id="KW-1003">Cell membrane</keyword>
<keyword evidence="6 8" id="KW-1133">Transmembrane helix</keyword>
<feature type="transmembrane region" description="Helical" evidence="8">
    <location>
        <begin position="83"/>
        <end position="103"/>
    </location>
</feature>
<accession>A0A4U6DBH8</accession>
<keyword evidence="3" id="KW-0328">Glycosyltransferase</keyword>
<dbReference type="GO" id="GO:0009103">
    <property type="term" value="P:lipopolysaccharide biosynthetic process"/>
    <property type="evidence" value="ECO:0007669"/>
    <property type="project" value="UniProtKB-ARBA"/>
</dbReference>
<evidence type="ECO:0000256" key="6">
    <source>
        <dbReference type="ARBA" id="ARBA00022989"/>
    </source>
</evidence>
<organism evidence="10 11">
    <name type="scientific">Dyadobacter frigoris</name>
    <dbReference type="NCBI Taxonomy" id="2576211"/>
    <lineage>
        <taxon>Bacteria</taxon>
        <taxon>Pseudomonadati</taxon>
        <taxon>Bacteroidota</taxon>
        <taxon>Cytophagia</taxon>
        <taxon>Cytophagales</taxon>
        <taxon>Spirosomataceae</taxon>
        <taxon>Dyadobacter</taxon>
    </lineage>
</organism>
<dbReference type="PANTHER" id="PTHR33908:SF3">
    <property type="entry name" value="UNDECAPRENYL PHOSPHATE-ALPHA-4-AMINO-4-DEOXY-L-ARABINOSE ARABINOSYL TRANSFERASE"/>
    <property type="match status" value="1"/>
</dbReference>